<feature type="compositionally biased region" description="Low complexity" evidence="1">
    <location>
        <begin position="81"/>
        <end position="99"/>
    </location>
</feature>
<dbReference type="Proteomes" id="UP001438707">
    <property type="component" value="Unassembled WGS sequence"/>
</dbReference>
<feature type="compositionally biased region" description="Basic and acidic residues" evidence="1">
    <location>
        <begin position="261"/>
        <end position="271"/>
    </location>
</feature>
<sequence length="620" mass="65716">MMLGLEIGLPGVRPLVSLGHSHPAAWKPGRRAAVTTSAKYSWSSGDTASSNSKASPRRILDNVEDASAAGPRSNADRKTLPSISGSSSATRPSAASPSANDLEDGEGFFDSSNLGAASDAASGGTPLYRTSEVPIQQIRPRSASANPSSSSSGQVQDAARDQFSIPSGNSPAEDAFSNMLQTTAASDSRRRYGVRSGQARRDSPQGESPSADSAATATVRSRAERRQSRNQALRSSQPEPLPSPRSRPGGILSSRLPDGPNAERSKGRSDPDTAPLTGSSRSRSGSNSSSSSSSQQSNWALDWGWDAAPPEAQAGPSLQQPARDGQASASASDDTMGRNSSRRQRARDAASSARSSNQSGPKGRWNGFRAQSRDASAGMSAERSSDRAAAETDAFGTDGGSGVWETVDDWTPDEEMAKPDITRLEPAELDLLMPLVPSASQLQIVTGGPTNLLQRCAGSLLGTLVCYKFVLLASASLTFPLWSPVLLAAARNWDVKKSCKFVGLWRTAVMEINVKGRRRVTSLAAPSGRAISLLMGDDSGLRSSINLPYNSQYEQIQVGDAAEMLVTSFRKDFSTFKALKEVYLPETGIWLSDYPLTNRQAFLDVSLAVEDERQQEAALV</sequence>
<feature type="compositionally biased region" description="Low complexity" evidence="1">
    <location>
        <begin position="139"/>
        <end position="152"/>
    </location>
</feature>
<dbReference type="EMBL" id="JALJOS010000004">
    <property type="protein sequence ID" value="KAK9839967.1"/>
    <property type="molecule type" value="Genomic_DNA"/>
</dbReference>
<feature type="compositionally biased region" description="Polar residues" evidence="1">
    <location>
        <begin position="229"/>
        <end position="238"/>
    </location>
</feature>
<proteinExistence type="predicted"/>
<protein>
    <submittedName>
        <fullName evidence="2">Uncharacterized protein</fullName>
    </submittedName>
</protein>
<feature type="compositionally biased region" description="Polar residues" evidence="1">
    <location>
        <begin position="205"/>
        <end position="219"/>
    </location>
</feature>
<dbReference type="AlphaFoldDB" id="A0AAW1S1M2"/>
<name>A0AAW1S1M2_9CHLO</name>
<feature type="compositionally biased region" description="Low complexity" evidence="1">
    <location>
        <begin position="349"/>
        <end position="359"/>
    </location>
</feature>
<reference evidence="2 3" key="1">
    <citation type="journal article" date="2024" name="Nat. Commun.">
        <title>Phylogenomics reveals the evolutionary origins of lichenization in chlorophyte algae.</title>
        <authorList>
            <person name="Puginier C."/>
            <person name="Libourel C."/>
            <person name="Otte J."/>
            <person name="Skaloud P."/>
            <person name="Haon M."/>
            <person name="Grisel S."/>
            <person name="Petersen M."/>
            <person name="Berrin J.G."/>
            <person name="Delaux P.M."/>
            <person name="Dal Grande F."/>
            <person name="Keller J."/>
        </authorList>
    </citation>
    <scope>NUCLEOTIDE SEQUENCE [LARGE SCALE GENOMIC DNA]</scope>
    <source>
        <strain evidence="2 3">SAG 2145</strain>
    </source>
</reference>
<evidence type="ECO:0000256" key="1">
    <source>
        <dbReference type="SAM" id="MobiDB-lite"/>
    </source>
</evidence>
<gene>
    <name evidence="2" type="ORF">WJX74_001244</name>
</gene>
<keyword evidence="3" id="KW-1185">Reference proteome</keyword>
<evidence type="ECO:0000313" key="2">
    <source>
        <dbReference type="EMBL" id="KAK9839967.1"/>
    </source>
</evidence>
<comment type="caution">
    <text evidence="2">The sequence shown here is derived from an EMBL/GenBank/DDBJ whole genome shotgun (WGS) entry which is preliminary data.</text>
</comment>
<accession>A0AAW1S1M2</accession>
<evidence type="ECO:0000313" key="3">
    <source>
        <dbReference type="Proteomes" id="UP001438707"/>
    </source>
</evidence>
<organism evidence="2 3">
    <name type="scientific">Apatococcus lobatus</name>
    <dbReference type="NCBI Taxonomy" id="904363"/>
    <lineage>
        <taxon>Eukaryota</taxon>
        <taxon>Viridiplantae</taxon>
        <taxon>Chlorophyta</taxon>
        <taxon>core chlorophytes</taxon>
        <taxon>Trebouxiophyceae</taxon>
        <taxon>Chlorellales</taxon>
        <taxon>Chlorellaceae</taxon>
        <taxon>Apatococcus</taxon>
    </lineage>
</organism>
<feature type="region of interest" description="Disordered" evidence="1">
    <location>
        <begin position="64"/>
        <end position="404"/>
    </location>
</feature>
<feature type="compositionally biased region" description="Low complexity" evidence="1">
    <location>
        <begin position="278"/>
        <end position="298"/>
    </location>
</feature>